<dbReference type="eggNOG" id="COG0858">
    <property type="taxonomic scope" value="Bacteria"/>
</dbReference>
<keyword evidence="2 3" id="KW-0690">Ribosome biogenesis</keyword>
<dbReference type="InterPro" id="IPR020053">
    <property type="entry name" value="Ribosome-bd_factorA_CS"/>
</dbReference>
<sequence length="153" mass="16863">MGDSPRSRKLADRIKVIVASMIDSRIKDPRLGFVTITDVRVTGDLQNASIFYTVYGSDEERDGTAAALESAKGMIRSEVGKQTGIRLTPTLEFHLDSVPETAAHLDAAIVEAHRRDAEIEKLRKTAQYAGEQDPYREPGERGTRAGDDEDTTE</sequence>
<dbReference type="EMBL" id="LT629776">
    <property type="protein sequence ID" value="SDS65177.1"/>
    <property type="molecule type" value="Genomic_DNA"/>
</dbReference>
<evidence type="ECO:0000313" key="6">
    <source>
        <dbReference type="Proteomes" id="UP000185663"/>
    </source>
</evidence>
<dbReference type="AlphaFoldDB" id="A0A1H1TY56"/>
<name>A0A1H1TY56_9CELL</name>
<evidence type="ECO:0000256" key="1">
    <source>
        <dbReference type="ARBA" id="ARBA00022490"/>
    </source>
</evidence>
<dbReference type="InterPro" id="IPR000238">
    <property type="entry name" value="RbfA"/>
</dbReference>
<feature type="compositionally biased region" description="Basic and acidic residues" evidence="4">
    <location>
        <begin position="133"/>
        <end position="146"/>
    </location>
</feature>
<dbReference type="STRING" id="545619.SAMN04489860_2036"/>
<dbReference type="PROSITE" id="PS01319">
    <property type="entry name" value="RBFA"/>
    <property type="match status" value="1"/>
</dbReference>
<dbReference type="PANTHER" id="PTHR33515:SF1">
    <property type="entry name" value="RIBOSOME-BINDING FACTOR A, CHLOROPLASTIC-RELATED"/>
    <property type="match status" value="1"/>
</dbReference>
<evidence type="ECO:0000313" key="5">
    <source>
        <dbReference type="EMBL" id="SDS65177.1"/>
    </source>
</evidence>
<evidence type="ECO:0000256" key="4">
    <source>
        <dbReference type="SAM" id="MobiDB-lite"/>
    </source>
</evidence>
<gene>
    <name evidence="3" type="primary">rbfA</name>
    <name evidence="5" type="ORF">SAMN04489860_2036</name>
</gene>
<evidence type="ECO:0000256" key="3">
    <source>
        <dbReference type="HAMAP-Rule" id="MF_00003"/>
    </source>
</evidence>
<dbReference type="OrthoDB" id="307788at2"/>
<dbReference type="GO" id="GO:0005829">
    <property type="term" value="C:cytosol"/>
    <property type="evidence" value="ECO:0007669"/>
    <property type="project" value="TreeGrafter"/>
</dbReference>
<accession>A0A1H1TY56</accession>
<dbReference type="InterPro" id="IPR015946">
    <property type="entry name" value="KH_dom-like_a/b"/>
</dbReference>
<comment type="subunit">
    <text evidence="3">Monomer. Binds 30S ribosomal subunits, but not 50S ribosomal subunits or 70S ribosomes.</text>
</comment>
<dbReference type="InterPro" id="IPR023799">
    <property type="entry name" value="RbfA_dom_sf"/>
</dbReference>
<dbReference type="HAMAP" id="MF_00003">
    <property type="entry name" value="RbfA"/>
    <property type="match status" value="1"/>
</dbReference>
<dbReference type="NCBIfam" id="TIGR00082">
    <property type="entry name" value="rbfA"/>
    <property type="match status" value="1"/>
</dbReference>
<comment type="subcellular location">
    <subcellularLocation>
        <location evidence="3">Cytoplasm</location>
    </subcellularLocation>
</comment>
<comment type="function">
    <text evidence="3">One of several proteins that assist in the late maturation steps of the functional core of the 30S ribosomal subunit. Associates with free 30S ribosomal subunits (but not with 30S subunits that are part of 70S ribosomes or polysomes). Required for efficient processing of 16S rRNA. May interact with the 5'-terminal helix region of 16S rRNA.</text>
</comment>
<feature type="region of interest" description="Disordered" evidence="4">
    <location>
        <begin position="122"/>
        <end position="153"/>
    </location>
</feature>
<dbReference type="GO" id="GO:0043024">
    <property type="term" value="F:ribosomal small subunit binding"/>
    <property type="evidence" value="ECO:0007669"/>
    <property type="project" value="TreeGrafter"/>
</dbReference>
<dbReference type="GO" id="GO:0030490">
    <property type="term" value="P:maturation of SSU-rRNA"/>
    <property type="evidence" value="ECO:0007669"/>
    <property type="project" value="UniProtKB-UniRule"/>
</dbReference>
<organism evidence="5 6">
    <name type="scientific">Paraoerskovia marina</name>
    <dbReference type="NCBI Taxonomy" id="545619"/>
    <lineage>
        <taxon>Bacteria</taxon>
        <taxon>Bacillati</taxon>
        <taxon>Actinomycetota</taxon>
        <taxon>Actinomycetes</taxon>
        <taxon>Micrococcales</taxon>
        <taxon>Cellulomonadaceae</taxon>
        <taxon>Paraoerskovia</taxon>
    </lineage>
</organism>
<keyword evidence="6" id="KW-1185">Reference proteome</keyword>
<dbReference type="PANTHER" id="PTHR33515">
    <property type="entry name" value="RIBOSOME-BINDING FACTOR A, CHLOROPLASTIC-RELATED"/>
    <property type="match status" value="1"/>
</dbReference>
<dbReference type="SUPFAM" id="SSF89919">
    <property type="entry name" value="Ribosome-binding factor A, RbfA"/>
    <property type="match status" value="1"/>
</dbReference>
<reference evidence="5 6" key="1">
    <citation type="submission" date="2016-10" db="EMBL/GenBank/DDBJ databases">
        <authorList>
            <person name="de Groot N.N."/>
        </authorList>
    </citation>
    <scope>NUCLEOTIDE SEQUENCE [LARGE SCALE GENOMIC DNA]</scope>
    <source>
        <strain evidence="5 6">DSM 22126</strain>
    </source>
</reference>
<dbReference type="Gene3D" id="3.30.300.20">
    <property type="match status" value="1"/>
</dbReference>
<protein>
    <recommendedName>
        <fullName evidence="3">Ribosome-binding factor A</fullName>
    </recommendedName>
</protein>
<comment type="similarity">
    <text evidence="3">Belongs to the RbfA family.</text>
</comment>
<keyword evidence="1 3" id="KW-0963">Cytoplasm</keyword>
<dbReference type="RefSeq" id="WP_083372431.1">
    <property type="nucleotide sequence ID" value="NZ_LT629776.1"/>
</dbReference>
<dbReference type="Pfam" id="PF02033">
    <property type="entry name" value="RBFA"/>
    <property type="match status" value="1"/>
</dbReference>
<proteinExistence type="inferred from homology"/>
<evidence type="ECO:0000256" key="2">
    <source>
        <dbReference type="ARBA" id="ARBA00022517"/>
    </source>
</evidence>
<dbReference type="Proteomes" id="UP000185663">
    <property type="component" value="Chromosome I"/>
</dbReference>